<evidence type="ECO:0000313" key="8">
    <source>
        <dbReference type="Proteomes" id="UP000053029"/>
    </source>
</evidence>
<feature type="domain" description="MARVEL" evidence="6">
    <location>
        <begin position="3"/>
        <end position="131"/>
    </location>
</feature>
<feature type="transmembrane region" description="Helical" evidence="5">
    <location>
        <begin position="140"/>
        <end position="158"/>
    </location>
</feature>
<keyword evidence="4 5" id="KW-0472">Membrane</keyword>
<dbReference type="GeneID" id="25306490"/>
<sequence>MFLSPVLILRIVQGVLAFIAMALGATVANVLNTHRPALDVPAGVVFFIFIAVFTLLVTVPYTILTPRYFPVLAHPFAMLAAETTTSIFWLAGFAVMADRLRRADICEIGACASATGSVVVGVFELYVGVISSLLALVDRLNSVLFGITAFFAFSHIFLGDRFSANKPQNKQGQVNRAGVELV</sequence>
<keyword evidence="8" id="KW-1185">Reference proteome</keyword>
<dbReference type="OrthoDB" id="2117453at2759"/>
<organism evidence="7 8">
    <name type="scientific">Fonsecaea pedrosoi CBS 271.37</name>
    <dbReference type="NCBI Taxonomy" id="1442368"/>
    <lineage>
        <taxon>Eukaryota</taxon>
        <taxon>Fungi</taxon>
        <taxon>Dikarya</taxon>
        <taxon>Ascomycota</taxon>
        <taxon>Pezizomycotina</taxon>
        <taxon>Eurotiomycetes</taxon>
        <taxon>Chaetothyriomycetidae</taxon>
        <taxon>Chaetothyriales</taxon>
        <taxon>Herpotrichiellaceae</taxon>
        <taxon>Fonsecaea</taxon>
    </lineage>
</organism>
<keyword evidence="2 5" id="KW-0812">Transmembrane</keyword>
<keyword evidence="3 5" id="KW-1133">Transmembrane helix</keyword>
<feature type="transmembrane region" description="Helical" evidence="5">
    <location>
        <begin position="108"/>
        <end position="134"/>
    </location>
</feature>
<dbReference type="GO" id="GO:0016020">
    <property type="term" value="C:membrane"/>
    <property type="evidence" value="ECO:0007669"/>
    <property type="project" value="UniProtKB-SubCell"/>
</dbReference>
<dbReference type="EMBL" id="KN846972">
    <property type="protein sequence ID" value="KIW80385.1"/>
    <property type="molecule type" value="Genomic_DNA"/>
</dbReference>
<dbReference type="HOGENOM" id="CLU_109915_1_0_1"/>
<comment type="subcellular location">
    <subcellularLocation>
        <location evidence="1">Membrane</location>
        <topology evidence="1">Multi-pass membrane protein</topology>
    </subcellularLocation>
</comment>
<evidence type="ECO:0000256" key="1">
    <source>
        <dbReference type="ARBA" id="ARBA00004141"/>
    </source>
</evidence>
<evidence type="ECO:0000256" key="4">
    <source>
        <dbReference type="ARBA" id="ARBA00023136"/>
    </source>
</evidence>
<name>A0A0D2GPC3_9EURO</name>
<evidence type="ECO:0000313" key="7">
    <source>
        <dbReference type="EMBL" id="KIW80385.1"/>
    </source>
</evidence>
<dbReference type="PANTHER" id="PTHR37451:SF1">
    <property type="entry name" value="MARVEL DOMAIN-CONTAINING PROTEIN"/>
    <property type="match status" value="1"/>
</dbReference>
<evidence type="ECO:0000259" key="6">
    <source>
        <dbReference type="Pfam" id="PF01284"/>
    </source>
</evidence>
<dbReference type="InterPro" id="IPR008253">
    <property type="entry name" value="Marvel"/>
</dbReference>
<feature type="transmembrane region" description="Helical" evidence="5">
    <location>
        <begin position="43"/>
        <end position="64"/>
    </location>
</feature>
<dbReference type="AlphaFoldDB" id="A0A0D2GPC3"/>
<dbReference type="Pfam" id="PF01284">
    <property type="entry name" value="MARVEL"/>
    <property type="match status" value="1"/>
</dbReference>
<evidence type="ECO:0000256" key="3">
    <source>
        <dbReference type="ARBA" id="ARBA00022989"/>
    </source>
</evidence>
<dbReference type="VEuPathDB" id="FungiDB:Z517_07000"/>
<reference evidence="7 8" key="1">
    <citation type="submission" date="2015-01" db="EMBL/GenBank/DDBJ databases">
        <title>The Genome Sequence of Fonsecaea pedrosoi CBS 271.37.</title>
        <authorList>
            <consortium name="The Broad Institute Genomics Platform"/>
            <person name="Cuomo C."/>
            <person name="de Hoog S."/>
            <person name="Gorbushina A."/>
            <person name="Stielow B."/>
            <person name="Teixiera M."/>
            <person name="Abouelleil A."/>
            <person name="Chapman S.B."/>
            <person name="Priest M."/>
            <person name="Young S.K."/>
            <person name="Wortman J."/>
            <person name="Nusbaum C."/>
            <person name="Birren B."/>
        </authorList>
    </citation>
    <scope>NUCLEOTIDE SEQUENCE [LARGE SCALE GENOMIC DNA]</scope>
    <source>
        <strain evidence="7 8">CBS 271.37</strain>
    </source>
</reference>
<evidence type="ECO:0000256" key="5">
    <source>
        <dbReference type="SAM" id="Phobius"/>
    </source>
</evidence>
<dbReference type="Proteomes" id="UP000053029">
    <property type="component" value="Unassembled WGS sequence"/>
</dbReference>
<feature type="transmembrane region" description="Helical" evidence="5">
    <location>
        <begin position="6"/>
        <end position="31"/>
    </location>
</feature>
<gene>
    <name evidence="7" type="ORF">Z517_07000</name>
</gene>
<feature type="transmembrane region" description="Helical" evidence="5">
    <location>
        <begin position="76"/>
        <end position="96"/>
    </location>
</feature>
<dbReference type="RefSeq" id="XP_013284193.1">
    <property type="nucleotide sequence ID" value="XM_013428739.1"/>
</dbReference>
<dbReference type="PANTHER" id="PTHR37451">
    <property type="entry name" value="MARVEL DOMAIN"/>
    <property type="match status" value="1"/>
</dbReference>
<evidence type="ECO:0000256" key="2">
    <source>
        <dbReference type="ARBA" id="ARBA00022692"/>
    </source>
</evidence>
<dbReference type="STRING" id="1442368.A0A0D2GPC3"/>
<accession>A0A0D2GPC3</accession>
<protein>
    <recommendedName>
        <fullName evidence="6">MARVEL domain-containing protein</fullName>
    </recommendedName>
</protein>
<proteinExistence type="predicted"/>